<keyword evidence="3" id="KW-0808">Transferase</keyword>
<comment type="cofactor">
    <cofactor evidence="1">
        <name>pyridoxal 5'-phosphate</name>
        <dbReference type="ChEBI" id="CHEBI:597326"/>
    </cofactor>
</comment>
<evidence type="ECO:0000259" key="8">
    <source>
        <dbReference type="PROSITE" id="PS50949"/>
    </source>
</evidence>
<dbReference type="InterPro" id="IPR036390">
    <property type="entry name" value="WH_DNA-bd_sf"/>
</dbReference>
<dbReference type="Pfam" id="PF00155">
    <property type="entry name" value="Aminotran_1_2"/>
    <property type="match status" value="1"/>
</dbReference>
<reference evidence="9 10" key="1">
    <citation type="journal article" date="2003" name="Int. J. Syst. Evol. Microbiol.">
        <title>Virgibacillus carmonensis sp. nov., Virgibacillus necropolis sp. nov. and Virgibacillus picturae sp. nov., three novel species isolated from deteriorated mural paintings, transfer of the species of the genus salibacillus to Virgibacillus, as Virgibacillus marismortui comb. nov. and Virgibacillus salexigens comb. nov., and emended description of the genus Virgibacillus.</title>
        <authorList>
            <person name="Heyrman J."/>
            <person name="Logan N.A."/>
            <person name="Busse H.J."/>
            <person name="Balcaen A."/>
            <person name="Lebbe L."/>
            <person name="Rodriguez-Diaz M."/>
            <person name="Swings J."/>
            <person name="De Vos P."/>
        </authorList>
    </citation>
    <scope>NUCLEOTIDE SEQUENCE [LARGE SCALE GENOMIC DNA]</scope>
    <source>
        <strain evidence="9 10">LMG 19488</strain>
    </source>
</reference>
<sequence length="470" mass="55374">MDILFSDITKKTTYKYQQIYKEIKVKILNRKIQPDEKLPSKRKLANQLKVSINTVTIAYEQLLAEGYIYTVERSGYYVENITQFQHQEESVTTKLPHDLKEKTMRKDGWISLSHMTSDISMFPFKEWLKCQQKAITNHKEELSEIIHPQGPLLLRNTISRIIALSRGVMCEPEQIVIGAGTQLLIKQLMEVQKNKPIIAMEDPGYSRFYTLLKNMDFDVRSLKLDGKGINMKEVESSKANFLFVTPSHQFPTGKIMPISRRIQLLNWSTQTSNRYIVEDDYDSEFKYETDNIPSLQSLDRNQRVIYTGTFSKTMLPGLRVSYMVLPPDMLRKYRQHHADLMQNSNSLALFTLYYFIESGEYAKHIRRMNHHYEMKRKELIKQLELRFEDNVKIEDVPAGLHFLAQFKTYKDYETIEERAKKEKLEIYSMRRFMLTNKYKEEGVIDLIIGFATIKREQIPDTVEKLHCIIN</sequence>
<dbReference type="InterPro" id="IPR051446">
    <property type="entry name" value="HTH_trans_reg/aminotransferase"/>
</dbReference>
<evidence type="ECO:0000256" key="5">
    <source>
        <dbReference type="ARBA" id="ARBA00023015"/>
    </source>
</evidence>
<dbReference type="Pfam" id="PF00392">
    <property type="entry name" value="GntR"/>
    <property type="match status" value="1"/>
</dbReference>
<organism evidence="9 10">
    <name type="scientific">Virgibacillus necropolis</name>
    <dbReference type="NCBI Taxonomy" id="163877"/>
    <lineage>
        <taxon>Bacteria</taxon>
        <taxon>Bacillati</taxon>
        <taxon>Bacillota</taxon>
        <taxon>Bacilli</taxon>
        <taxon>Bacillales</taxon>
        <taxon>Bacillaceae</taxon>
        <taxon>Virgibacillus</taxon>
    </lineage>
</organism>
<keyword evidence="6" id="KW-0238">DNA-binding</keyword>
<name>A0A221MF23_9BACI</name>
<dbReference type="OrthoDB" id="9808770at2"/>
<dbReference type="AlphaFoldDB" id="A0A221MF23"/>
<evidence type="ECO:0000313" key="10">
    <source>
        <dbReference type="Proteomes" id="UP000204391"/>
    </source>
</evidence>
<dbReference type="Gene3D" id="3.40.640.10">
    <property type="entry name" value="Type I PLP-dependent aspartate aminotransferase-like (Major domain)"/>
    <property type="match status" value="1"/>
</dbReference>
<dbReference type="Proteomes" id="UP000204391">
    <property type="component" value="Chromosome"/>
</dbReference>
<evidence type="ECO:0000256" key="7">
    <source>
        <dbReference type="ARBA" id="ARBA00023163"/>
    </source>
</evidence>
<dbReference type="InterPro" id="IPR015421">
    <property type="entry name" value="PyrdxlP-dep_Trfase_major"/>
</dbReference>
<keyword evidence="7" id="KW-0804">Transcription</keyword>
<dbReference type="GO" id="GO:0008483">
    <property type="term" value="F:transaminase activity"/>
    <property type="evidence" value="ECO:0007669"/>
    <property type="project" value="UniProtKB-KW"/>
</dbReference>
<keyword evidence="10" id="KW-1185">Reference proteome</keyword>
<dbReference type="InterPro" id="IPR004839">
    <property type="entry name" value="Aminotransferase_I/II_large"/>
</dbReference>
<evidence type="ECO:0000256" key="2">
    <source>
        <dbReference type="ARBA" id="ARBA00005384"/>
    </source>
</evidence>
<dbReference type="SMART" id="SM00345">
    <property type="entry name" value="HTH_GNTR"/>
    <property type="match status" value="1"/>
</dbReference>
<dbReference type="Gene3D" id="1.10.10.10">
    <property type="entry name" value="Winged helix-like DNA-binding domain superfamily/Winged helix DNA-binding domain"/>
    <property type="match status" value="1"/>
</dbReference>
<comment type="similarity">
    <text evidence="2">In the C-terminal section; belongs to the class-I pyridoxal-phosphate-dependent aminotransferase family.</text>
</comment>
<protein>
    <submittedName>
        <fullName evidence="9">GntR family transcriptional regulator</fullName>
    </submittedName>
</protein>
<evidence type="ECO:0000256" key="6">
    <source>
        <dbReference type="ARBA" id="ARBA00023125"/>
    </source>
</evidence>
<keyword evidence="5" id="KW-0805">Transcription regulation</keyword>
<dbReference type="SUPFAM" id="SSF46785">
    <property type="entry name" value="Winged helix' DNA-binding domain"/>
    <property type="match status" value="1"/>
</dbReference>
<dbReference type="CDD" id="cd07377">
    <property type="entry name" value="WHTH_GntR"/>
    <property type="match status" value="1"/>
</dbReference>
<dbReference type="PANTHER" id="PTHR46577">
    <property type="entry name" value="HTH-TYPE TRANSCRIPTIONAL REGULATORY PROTEIN GABR"/>
    <property type="match status" value="1"/>
</dbReference>
<dbReference type="KEGG" id="vne:CFK40_14995"/>
<dbReference type="RefSeq" id="WP_089533202.1">
    <property type="nucleotide sequence ID" value="NZ_CP022437.1"/>
</dbReference>
<evidence type="ECO:0000256" key="1">
    <source>
        <dbReference type="ARBA" id="ARBA00001933"/>
    </source>
</evidence>
<dbReference type="SUPFAM" id="SSF53383">
    <property type="entry name" value="PLP-dependent transferases"/>
    <property type="match status" value="1"/>
</dbReference>
<dbReference type="CDD" id="cd00609">
    <property type="entry name" value="AAT_like"/>
    <property type="match status" value="1"/>
</dbReference>
<proteinExistence type="inferred from homology"/>
<evidence type="ECO:0000256" key="4">
    <source>
        <dbReference type="ARBA" id="ARBA00022898"/>
    </source>
</evidence>
<accession>A0A221MF23</accession>
<evidence type="ECO:0000313" key="9">
    <source>
        <dbReference type="EMBL" id="ASN06235.1"/>
    </source>
</evidence>
<dbReference type="InterPro" id="IPR036388">
    <property type="entry name" value="WH-like_DNA-bd_sf"/>
</dbReference>
<dbReference type="GO" id="GO:0003700">
    <property type="term" value="F:DNA-binding transcription factor activity"/>
    <property type="evidence" value="ECO:0007669"/>
    <property type="project" value="InterPro"/>
</dbReference>
<dbReference type="EMBL" id="CP022437">
    <property type="protein sequence ID" value="ASN06235.1"/>
    <property type="molecule type" value="Genomic_DNA"/>
</dbReference>
<gene>
    <name evidence="9" type="ORF">CFK40_14995</name>
</gene>
<dbReference type="GO" id="GO:0030170">
    <property type="term" value="F:pyridoxal phosphate binding"/>
    <property type="evidence" value="ECO:0007669"/>
    <property type="project" value="InterPro"/>
</dbReference>
<dbReference type="PROSITE" id="PS50949">
    <property type="entry name" value="HTH_GNTR"/>
    <property type="match status" value="1"/>
</dbReference>
<dbReference type="InterPro" id="IPR000524">
    <property type="entry name" value="Tscrpt_reg_HTH_GntR"/>
</dbReference>
<feature type="domain" description="HTH gntR-type" evidence="8">
    <location>
        <begin position="13"/>
        <end position="81"/>
    </location>
</feature>
<keyword evidence="4" id="KW-0663">Pyridoxal phosphate</keyword>
<evidence type="ECO:0000256" key="3">
    <source>
        <dbReference type="ARBA" id="ARBA00022576"/>
    </source>
</evidence>
<dbReference type="InterPro" id="IPR015424">
    <property type="entry name" value="PyrdxlP-dep_Trfase"/>
</dbReference>
<keyword evidence="3" id="KW-0032">Aminotransferase</keyword>
<dbReference type="PANTHER" id="PTHR46577:SF1">
    <property type="entry name" value="HTH-TYPE TRANSCRIPTIONAL REGULATORY PROTEIN GABR"/>
    <property type="match status" value="1"/>
</dbReference>
<dbReference type="GO" id="GO:0003677">
    <property type="term" value="F:DNA binding"/>
    <property type="evidence" value="ECO:0007669"/>
    <property type="project" value="UniProtKB-KW"/>
</dbReference>